<dbReference type="Proteomes" id="UP000289738">
    <property type="component" value="Chromosome A03"/>
</dbReference>
<evidence type="ECO:0000313" key="2">
    <source>
        <dbReference type="Proteomes" id="UP000289738"/>
    </source>
</evidence>
<protein>
    <recommendedName>
        <fullName evidence="3">Protein FAR1-RELATED SEQUENCE</fullName>
    </recommendedName>
</protein>
<evidence type="ECO:0000313" key="1">
    <source>
        <dbReference type="EMBL" id="RYR66659.1"/>
    </source>
</evidence>
<reference evidence="1 2" key="1">
    <citation type="submission" date="2019-01" db="EMBL/GenBank/DDBJ databases">
        <title>Sequencing of cultivated peanut Arachis hypogaea provides insights into genome evolution and oil improvement.</title>
        <authorList>
            <person name="Chen X."/>
        </authorList>
    </citation>
    <scope>NUCLEOTIDE SEQUENCE [LARGE SCALE GENOMIC DNA]</scope>
    <source>
        <strain evidence="2">cv. Fuhuasheng</strain>
        <tissue evidence="1">Leaves</tissue>
    </source>
</reference>
<name>A0A445DU09_ARAHY</name>
<keyword evidence="2" id="KW-1185">Reference proteome</keyword>
<comment type="caution">
    <text evidence="1">The sequence shown here is derived from an EMBL/GenBank/DDBJ whole genome shotgun (WGS) entry which is preliminary data.</text>
</comment>
<proteinExistence type="predicted"/>
<organism evidence="1 2">
    <name type="scientific">Arachis hypogaea</name>
    <name type="common">Peanut</name>
    <dbReference type="NCBI Taxonomy" id="3818"/>
    <lineage>
        <taxon>Eukaryota</taxon>
        <taxon>Viridiplantae</taxon>
        <taxon>Streptophyta</taxon>
        <taxon>Embryophyta</taxon>
        <taxon>Tracheophyta</taxon>
        <taxon>Spermatophyta</taxon>
        <taxon>Magnoliopsida</taxon>
        <taxon>eudicotyledons</taxon>
        <taxon>Gunneridae</taxon>
        <taxon>Pentapetalae</taxon>
        <taxon>rosids</taxon>
        <taxon>fabids</taxon>
        <taxon>Fabales</taxon>
        <taxon>Fabaceae</taxon>
        <taxon>Papilionoideae</taxon>
        <taxon>50 kb inversion clade</taxon>
        <taxon>dalbergioids sensu lato</taxon>
        <taxon>Dalbergieae</taxon>
        <taxon>Pterocarpus clade</taxon>
        <taxon>Arachis</taxon>
    </lineage>
</organism>
<dbReference type="EMBL" id="SDMP01000003">
    <property type="protein sequence ID" value="RYR66659.1"/>
    <property type="molecule type" value="Genomic_DNA"/>
</dbReference>
<accession>A0A445DU09</accession>
<dbReference type="AlphaFoldDB" id="A0A445DU09"/>
<gene>
    <name evidence="1" type="ORF">Ahy_A03g012711</name>
</gene>
<sequence length="134" mass="16030">MHNQFTKQKRQLPNDLNYAMAYLKTLAARDQNLFYSVEQGREMLDYNLFGDLLAFDATYKKNRYRLHNQNIVFEENHICVVTKITSHSNEEKDTDFRKYFLMHIIGYVLAFDALCNKEYSQFSVYEDVYNVNAR</sequence>
<evidence type="ECO:0008006" key="3">
    <source>
        <dbReference type="Google" id="ProtNLM"/>
    </source>
</evidence>